<feature type="region of interest" description="Disordered" evidence="8">
    <location>
        <begin position="681"/>
        <end position="747"/>
    </location>
</feature>
<feature type="domain" description="Helicase C-terminal" evidence="10">
    <location>
        <begin position="361"/>
        <end position="521"/>
    </location>
</feature>
<feature type="region of interest" description="Disordered" evidence="8">
    <location>
        <begin position="54"/>
        <end position="100"/>
    </location>
</feature>
<dbReference type="PANTHER" id="PTHR13710">
    <property type="entry name" value="DNA HELICASE RECQ FAMILY MEMBER"/>
    <property type="match status" value="1"/>
</dbReference>
<name>A0A1Z5J790_FISSO</name>
<reference evidence="11 12" key="1">
    <citation type="journal article" date="2015" name="Plant Cell">
        <title>Oil accumulation by the oleaginous diatom Fistulifera solaris as revealed by the genome and transcriptome.</title>
        <authorList>
            <person name="Tanaka T."/>
            <person name="Maeda Y."/>
            <person name="Veluchamy A."/>
            <person name="Tanaka M."/>
            <person name="Abida H."/>
            <person name="Marechal E."/>
            <person name="Bowler C."/>
            <person name="Muto M."/>
            <person name="Sunaga Y."/>
            <person name="Tanaka M."/>
            <person name="Yoshino T."/>
            <person name="Taniguchi T."/>
            <person name="Fukuda Y."/>
            <person name="Nemoto M."/>
            <person name="Matsumoto M."/>
            <person name="Wong P.S."/>
            <person name="Aburatani S."/>
            <person name="Fujibuchi W."/>
        </authorList>
    </citation>
    <scope>NUCLEOTIDE SEQUENCE [LARGE SCALE GENOMIC DNA]</scope>
    <source>
        <strain evidence="11 12">JPCC DA0580</strain>
    </source>
</reference>
<dbReference type="InterPro" id="IPR001650">
    <property type="entry name" value="Helicase_C-like"/>
</dbReference>
<evidence type="ECO:0000256" key="6">
    <source>
        <dbReference type="ARBA" id="ARBA00034617"/>
    </source>
</evidence>
<feature type="domain" description="Helicase ATP-binding" evidence="9">
    <location>
        <begin position="147"/>
        <end position="332"/>
    </location>
</feature>
<feature type="compositionally biased region" description="Basic and acidic residues" evidence="8">
    <location>
        <begin position="698"/>
        <end position="723"/>
    </location>
</feature>
<dbReference type="SMART" id="SM00487">
    <property type="entry name" value="DEXDc"/>
    <property type="match status" value="1"/>
</dbReference>
<dbReference type="PANTHER" id="PTHR13710:SF155">
    <property type="entry name" value="ATP-DEPENDENT DNA HELICASE Q-LIKE 3"/>
    <property type="match status" value="1"/>
</dbReference>
<comment type="subcellular location">
    <subcellularLocation>
        <location evidence="7">Nucleus</location>
    </subcellularLocation>
</comment>
<keyword evidence="2 7" id="KW-0547">Nucleotide-binding</keyword>
<dbReference type="InParanoid" id="A0A1Z5J790"/>
<dbReference type="GO" id="GO:0003676">
    <property type="term" value="F:nucleic acid binding"/>
    <property type="evidence" value="ECO:0007669"/>
    <property type="project" value="InterPro"/>
</dbReference>
<evidence type="ECO:0000256" key="7">
    <source>
        <dbReference type="RuleBase" id="RU364117"/>
    </source>
</evidence>
<evidence type="ECO:0000256" key="5">
    <source>
        <dbReference type="ARBA" id="ARBA00022840"/>
    </source>
</evidence>
<sequence>MTWSCEACTFENSQDTAKKCEICLTERITVNNIAEQTKKESRQTTLFGGFVEPKIVEPKKSSPSKPTKQTTLFGLPTKEAAPSRKRKNPPSNTNNHASFGSATVAKLAQSTGPSTEKTYEELKRHAAQILNEVFRIPSLRYLQPVAINCALKRKSQLIVMATGGGKSLCYQLPAVALGGLTVVVSPLIALMVDQVQSCLAKGIEAAVLSSSNGERVNVDTMERVVGRSLRAKASSSSSLRPITLLYCTPEQIQTERFRNIMMEVHQQKRLSLFAVDEAHCLSSWGHDFRPAFRKLGWFRETFPDVPCMACTATATPKVIEDIKQILHLRDAPCHIGSFNRPNIFYKVRYKDVLDEEKPNGAMEDLIHFIKRQHERCKRKSQENCSGIIYVHKREETVDLALEIQRRTGILAAGYHGGLKDIERTQVQHNWTTGKTPIAIATVAFGMGIDLAHVRYVVHWSLPKTVESFYQESGRAGRDGLESYSVLYFTKSDVRKFQYLIQQRKVKDDKDESSRRALEALERMNSYATTLGCRRCYLLQHFGEKSDPKTVCEQTCDWCSNPQSVQRSMQAAAASSFQSRTKLSSDVYSGRIRRDMDDFTDDEDIFEEDLAFGDLGINHYLYIADKNLDKKPNGDFRKASSILSKYEAIECQQNQQSGFVTFKTQHNLSHPIIPKHLVANLPRQRTSSETVAETSGKTSADHMSDVDRLKSEMAKVQREREQKLLELTTRQQRRAPPPPPVVDLRKQR</sequence>
<gene>
    <name evidence="11" type="ORF">FisN_11Lh220</name>
</gene>
<dbReference type="GO" id="GO:0005524">
    <property type="term" value="F:ATP binding"/>
    <property type="evidence" value="ECO:0007669"/>
    <property type="project" value="UniProtKB-KW"/>
</dbReference>
<evidence type="ECO:0000259" key="9">
    <source>
        <dbReference type="PROSITE" id="PS51192"/>
    </source>
</evidence>
<dbReference type="EC" id="5.6.2.4" evidence="7"/>
<keyword evidence="3 7" id="KW-0378">Hydrolase</keyword>
<proteinExistence type="inferred from homology"/>
<feature type="compositionally biased region" description="Polar residues" evidence="8">
    <location>
        <begin position="89"/>
        <end position="100"/>
    </location>
</feature>
<dbReference type="CDD" id="cd17920">
    <property type="entry name" value="DEXHc_RecQ"/>
    <property type="match status" value="1"/>
</dbReference>
<keyword evidence="5 7" id="KW-0067">ATP-binding</keyword>
<dbReference type="PROSITE" id="PS51194">
    <property type="entry name" value="HELICASE_CTER"/>
    <property type="match status" value="1"/>
</dbReference>
<evidence type="ECO:0000313" key="12">
    <source>
        <dbReference type="Proteomes" id="UP000198406"/>
    </source>
</evidence>
<evidence type="ECO:0000259" key="10">
    <source>
        <dbReference type="PROSITE" id="PS51194"/>
    </source>
</evidence>
<dbReference type="GO" id="GO:0005737">
    <property type="term" value="C:cytoplasm"/>
    <property type="evidence" value="ECO:0007669"/>
    <property type="project" value="TreeGrafter"/>
</dbReference>
<comment type="similarity">
    <text evidence="1 7">Belongs to the helicase family. RecQ subfamily.</text>
</comment>
<evidence type="ECO:0000256" key="3">
    <source>
        <dbReference type="ARBA" id="ARBA00022801"/>
    </source>
</evidence>
<keyword evidence="4 7" id="KW-0347">Helicase</keyword>
<evidence type="ECO:0000256" key="4">
    <source>
        <dbReference type="ARBA" id="ARBA00022806"/>
    </source>
</evidence>
<dbReference type="Pfam" id="PF16124">
    <property type="entry name" value="RecQ_Zn_bind"/>
    <property type="match status" value="1"/>
</dbReference>
<dbReference type="PROSITE" id="PS51192">
    <property type="entry name" value="HELICASE_ATP_BIND_1"/>
    <property type="match status" value="1"/>
</dbReference>
<dbReference type="Pfam" id="PF00270">
    <property type="entry name" value="DEAD"/>
    <property type="match status" value="1"/>
</dbReference>
<dbReference type="Proteomes" id="UP000198406">
    <property type="component" value="Unassembled WGS sequence"/>
</dbReference>
<dbReference type="SUPFAM" id="SSF52540">
    <property type="entry name" value="P-loop containing nucleoside triphosphate hydrolases"/>
    <property type="match status" value="1"/>
</dbReference>
<comment type="caution">
    <text evidence="11">The sequence shown here is derived from an EMBL/GenBank/DDBJ whole genome shotgun (WGS) entry which is preliminary data.</text>
</comment>
<organism evidence="11 12">
    <name type="scientific">Fistulifera solaris</name>
    <name type="common">Oleaginous diatom</name>
    <dbReference type="NCBI Taxonomy" id="1519565"/>
    <lineage>
        <taxon>Eukaryota</taxon>
        <taxon>Sar</taxon>
        <taxon>Stramenopiles</taxon>
        <taxon>Ochrophyta</taxon>
        <taxon>Bacillariophyta</taxon>
        <taxon>Bacillariophyceae</taxon>
        <taxon>Bacillariophycidae</taxon>
        <taxon>Naviculales</taxon>
        <taxon>Naviculaceae</taxon>
        <taxon>Fistulifera</taxon>
    </lineage>
</organism>
<dbReference type="InterPro" id="IPR004589">
    <property type="entry name" value="DNA_helicase_ATP-dep_RecQ"/>
</dbReference>
<dbReference type="GO" id="GO:0009378">
    <property type="term" value="F:four-way junction helicase activity"/>
    <property type="evidence" value="ECO:0007669"/>
    <property type="project" value="TreeGrafter"/>
</dbReference>
<dbReference type="InterPro" id="IPR027417">
    <property type="entry name" value="P-loop_NTPase"/>
</dbReference>
<dbReference type="SMART" id="SM00490">
    <property type="entry name" value="HELICc"/>
    <property type="match status" value="1"/>
</dbReference>
<evidence type="ECO:0000256" key="2">
    <source>
        <dbReference type="ARBA" id="ARBA00022741"/>
    </source>
</evidence>
<dbReference type="GO" id="GO:0016887">
    <property type="term" value="F:ATP hydrolysis activity"/>
    <property type="evidence" value="ECO:0007669"/>
    <property type="project" value="RHEA"/>
</dbReference>
<dbReference type="Gene3D" id="2.30.30.380">
    <property type="entry name" value="Zn-finger domain of Sec23/24"/>
    <property type="match status" value="1"/>
</dbReference>
<dbReference type="GO" id="GO:0005634">
    <property type="term" value="C:nucleus"/>
    <property type="evidence" value="ECO:0007669"/>
    <property type="project" value="UniProtKB-SubCell"/>
</dbReference>
<accession>A0A1Z5J790</accession>
<protein>
    <recommendedName>
        <fullName evidence="7">ATP-dependent DNA helicase</fullName>
        <ecNumber evidence="7">5.6.2.4</ecNumber>
    </recommendedName>
</protein>
<dbReference type="GO" id="GO:0000724">
    <property type="term" value="P:double-strand break repair via homologous recombination"/>
    <property type="evidence" value="ECO:0007669"/>
    <property type="project" value="TreeGrafter"/>
</dbReference>
<dbReference type="EMBL" id="BDSP01000013">
    <property type="protein sequence ID" value="GAX09806.1"/>
    <property type="molecule type" value="Genomic_DNA"/>
</dbReference>
<comment type="catalytic activity">
    <reaction evidence="7">
        <text>ATP + H2O = ADP + phosphate + H(+)</text>
        <dbReference type="Rhea" id="RHEA:13065"/>
        <dbReference type="ChEBI" id="CHEBI:15377"/>
        <dbReference type="ChEBI" id="CHEBI:15378"/>
        <dbReference type="ChEBI" id="CHEBI:30616"/>
        <dbReference type="ChEBI" id="CHEBI:43474"/>
        <dbReference type="ChEBI" id="CHEBI:456216"/>
    </reaction>
</comment>
<evidence type="ECO:0000256" key="8">
    <source>
        <dbReference type="SAM" id="MobiDB-lite"/>
    </source>
</evidence>
<dbReference type="NCBIfam" id="TIGR00614">
    <property type="entry name" value="recQ_fam"/>
    <property type="match status" value="1"/>
</dbReference>
<dbReference type="GO" id="GO:0043138">
    <property type="term" value="F:3'-5' DNA helicase activity"/>
    <property type="evidence" value="ECO:0007669"/>
    <property type="project" value="UniProtKB-EC"/>
</dbReference>
<feature type="compositionally biased region" description="Polar residues" evidence="8">
    <location>
        <begin position="682"/>
        <end position="697"/>
    </location>
</feature>
<dbReference type="InterPro" id="IPR032284">
    <property type="entry name" value="RecQ_Zn-bd"/>
</dbReference>
<comment type="catalytic activity">
    <reaction evidence="6 7">
        <text>Couples ATP hydrolysis with the unwinding of duplex DNA by translocating in the 3'-5' direction.</text>
        <dbReference type="EC" id="5.6.2.4"/>
    </reaction>
</comment>
<dbReference type="FunFam" id="3.40.50.300:FF:001389">
    <property type="entry name" value="ATP-dependent DNA helicase RecQ"/>
    <property type="match status" value="1"/>
</dbReference>
<dbReference type="AlphaFoldDB" id="A0A1Z5J790"/>
<dbReference type="OrthoDB" id="10261556at2759"/>
<dbReference type="InterPro" id="IPR014001">
    <property type="entry name" value="Helicase_ATP-bd"/>
</dbReference>
<feature type="compositionally biased region" description="Low complexity" evidence="8">
    <location>
        <begin position="61"/>
        <end position="71"/>
    </location>
</feature>
<dbReference type="GO" id="GO:0005694">
    <property type="term" value="C:chromosome"/>
    <property type="evidence" value="ECO:0007669"/>
    <property type="project" value="TreeGrafter"/>
</dbReference>
<keyword evidence="7" id="KW-0539">Nucleus</keyword>
<evidence type="ECO:0000256" key="1">
    <source>
        <dbReference type="ARBA" id="ARBA00005446"/>
    </source>
</evidence>
<dbReference type="Pfam" id="PF00271">
    <property type="entry name" value="Helicase_C"/>
    <property type="match status" value="1"/>
</dbReference>
<dbReference type="FunCoup" id="A0A1Z5J790">
    <property type="interactions" value="722"/>
</dbReference>
<keyword evidence="12" id="KW-1185">Reference proteome</keyword>
<evidence type="ECO:0000313" key="11">
    <source>
        <dbReference type="EMBL" id="GAX09806.1"/>
    </source>
</evidence>
<dbReference type="InterPro" id="IPR011545">
    <property type="entry name" value="DEAD/DEAH_box_helicase_dom"/>
</dbReference>
<dbReference type="Gene3D" id="3.40.50.300">
    <property type="entry name" value="P-loop containing nucleotide triphosphate hydrolases"/>
    <property type="match status" value="2"/>
</dbReference>